<gene>
    <name evidence="4" type="ORF">CA13_02260</name>
</gene>
<dbReference type="EMBL" id="SJPJ01000001">
    <property type="protein sequence ID" value="TWT78829.1"/>
    <property type="molecule type" value="Genomic_DNA"/>
</dbReference>
<dbReference type="InterPro" id="IPR006558">
    <property type="entry name" value="LamG-like"/>
</dbReference>
<feature type="domain" description="LamG-like jellyroll fold" evidence="3">
    <location>
        <begin position="380"/>
        <end position="519"/>
    </location>
</feature>
<proteinExistence type="predicted"/>
<accession>A0A5C5YUW0</accession>
<keyword evidence="2" id="KW-1015">Disulfide bond</keyword>
<keyword evidence="1" id="KW-0732">Signal</keyword>
<name>A0A5C5YUW0_9BACT</name>
<dbReference type="PANTHER" id="PTHR30273:SF2">
    <property type="entry name" value="PROTEIN FECR"/>
    <property type="match status" value="1"/>
</dbReference>
<dbReference type="InterPro" id="IPR012373">
    <property type="entry name" value="Ferrdict_sens_TM"/>
</dbReference>
<dbReference type="GO" id="GO:0016989">
    <property type="term" value="F:sigma factor antagonist activity"/>
    <property type="evidence" value="ECO:0007669"/>
    <property type="project" value="TreeGrafter"/>
</dbReference>
<reference evidence="4 5" key="1">
    <citation type="submission" date="2019-02" db="EMBL/GenBank/DDBJ databases">
        <title>Deep-cultivation of Planctomycetes and their phenomic and genomic characterization uncovers novel biology.</title>
        <authorList>
            <person name="Wiegand S."/>
            <person name="Jogler M."/>
            <person name="Boedeker C."/>
            <person name="Pinto D."/>
            <person name="Vollmers J."/>
            <person name="Rivas-Marin E."/>
            <person name="Kohn T."/>
            <person name="Peeters S.H."/>
            <person name="Heuer A."/>
            <person name="Rast P."/>
            <person name="Oberbeckmann S."/>
            <person name="Bunk B."/>
            <person name="Jeske O."/>
            <person name="Meyerdierks A."/>
            <person name="Storesund J.E."/>
            <person name="Kallscheuer N."/>
            <person name="Luecker S."/>
            <person name="Lage O.M."/>
            <person name="Pohl T."/>
            <person name="Merkel B.J."/>
            <person name="Hornburger P."/>
            <person name="Mueller R.-W."/>
            <person name="Bruemmer F."/>
            <person name="Labrenz M."/>
            <person name="Spormann A.M."/>
            <person name="Op Den Camp H."/>
            <person name="Overmann J."/>
            <person name="Amann R."/>
            <person name="Jetten M.S.M."/>
            <person name="Mascher T."/>
            <person name="Medema M.H."/>
            <person name="Devos D.P."/>
            <person name="Kaster A.-K."/>
            <person name="Ovreas L."/>
            <person name="Rohde M."/>
            <person name="Galperin M.Y."/>
            <person name="Jogler C."/>
        </authorList>
    </citation>
    <scope>NUCLEOTIDE SEQUENCE [LARGE SCALE GENOMIC DNA]</scope>
    <source>
        <strain evidence="4 5">CA13</strain>
    </source>
</reference>
<dbReference type="SMART" id="SM00560">
    <property type="entry name" value="LamGL"/>
    <property type="match status" value="1"/>
</dbReference>
<evidence type="ECO:0000313" key="4">
    <source>
        <dbReference type="EMBL" id="TWT78829.1"/>
    </source>
</evidence>
<dbReference type="Pfam" id="PF13385">
    <property type="entry name" value="Laminin_G_3"/>
    <property type="match status" value="1"/>
</dbReference>
<evidence type="ECO:0000256" key="1">
    <source>
        <dbReference type="ARBA" id="ARBA00022729"/>
    </source>
</evidence>
<evidence type="ECO:0000313" key="5">
    <source>
        <dbReference type="Proteomes" id="UP000315010"/>
    </source>
</evidence>
<sequence>MNDPLPQKLQEEIIRLVEGSLHDELTQEESEELSRLVASSPGINQFYQACLWDATNIRTWAGGGLQPNEALAESESPHPVSLPRAAWSVFDWHGHPLRLAYFAAAVLLCVCVGYWGTRFSPPNNSHRDGVVSATPGPIARLVGVDLPDWDGFSPQINTGINAGQKLVLKSGVAELRYNSGAEVVLQGPVEFWVGSQPGSVNSGYLKVGKLVAHCETPESKGFTIRTEKSRVVDLGTRFGVEVQPSGELNVVVLSGVVELLSSESIEDRPADPIRLTANQAATMDGEVGVVSLHDPDNHSHALSIRSLWQSRPRDQTSVSLSAAELVAHWKFDGNAKDSVGVQHGKVSGDVAFSPGRLGQAAAFDGDGDFIVMGADPLPRTDFTLAAWVSMDEISTTEAYIAGTQKSSVAGAFLRVEPNLSLMATVLPNDNVIIEAASSARQCVIGQWAHVAMTVSRVNGLKLYFNGGLVGSSDAGKSHVEAGNFTIARRPDPVQIGGSNCYWSGKIDDVAVWDGALTASELELVMRLGAGRFSELSATKEK</sequence>
<dbReference type="Proteomes" id="UP000315010">
    <property type="component" value="Unassembled WGS sequence"/>
</dbReference>
<evidence type="ECO:0000259" key="3">
    <source>
        <dbReference type="SMART" id="SM00560"/>
    </source>
</evidence>
<dbReference type="PANTHER" id="PTHR30273">
    <property type="entry name" value="PERIPLASMIC SIGNAL SENSOR AND SIGMA FACTOR ACTIVATOR FECR-RELATED"/>
    <property type="match status" value="1"/>
</dbReference>
<evidence type="ECO:0000256" key="2">
    <source>
        <dbReference type="ARBA" id="ARBA00023157"/>
    </source>
</evidence>
<keyword evidence="5" id="KW-1185">Reference proteome</keyword>
<dbReference type="OrthoDB" id="9801455at2"/>
<protein>
    <submittedName>
        <fullName evidence="4">FecR protein</fullName>
    </submittedName>
</protein>
<dbReference type="InterPro" id="IPR013320">
    <property type="entry name" value="ConA-like_dom_sf"/>
</dbReference>
<dbReference type="RefSeq" id="WP_146393934.1">
    <property type="nucleotide sequence ID" value="NZ_SJPJ01000001.1"/>
</dbReference>
<dbReference type="Gene3D" id="2.60.120.200">
    <property type="match status" value="1"/>
</dbReference>
<organism evidence="4 5">
    <name type="scientific">Novipirellula herctigrandis</name>
    <dbReference type="NCBI Taxonomy" id="2527986"/>
    <lineage>
        <taxon>Bacteria</taxon>
        <taxon>Pseudomonadati</taxon>
        <taxon>Planctomycetota</taxon>
        <taxon>Planctomycetia</taxon>
        <taxon>Pirellulales</taxon>
        <taxon>Pirellulaceae</taxon>
        <taxon>Novipirellula</taxon>
    </lineage>
</organism>
<comment type="caution">
    <text evidence="4">The sequence shown here is derived from an EMBL/GenBank/DDBJ whole genome shotgun (WGS) entry which is preliminary data.</text>
</comment>
<dbReference type="Gene3D" id="2.60.120.1440">
    <property type="match status" value="1"/>
</dbReference>
<dbReference type="SUPFAM" id="SSF49899">
    <property type="entry name" value="Concanavalin A-like lectins/glucanases"/>
    <property type="match status" value="1"/>
</dbReference>
<dbReference type="AlphaFoldDB" id="A0A5C5YUW0"/>